<dbReference type="Proteomes" id="UP000006054">
    <property type="component" value="Chromosome"/>
</dbReference>
<dbReference type="SUPFAM" id="SSF53098">
    <property type="entry name" value="Ribonuclease H-like"/>
    <property type="match status" value="1"/>
</dbReference>
<dbReference type="Gene3D" id="3.90.350.10">
    <property type="entry name" value="Transposase Inhibitor Protein From Tn5, Chain A, domain 1"/>
    <property type="match status" value="1"/>
</dbReference>
<dbReference type="PROSITE" id="PS51257">
    <property type="entry name" value="PROKAR_LIPOPROTEIN"/>
    <property type="match status" value="1"/>
</dbReference>
<sequence length="363" mass="42605">MNKYTKEFSDIPVHYVHTTLLLISCILIKETVNLNKLKNQVGIFLNSPTVQIASHYKRLTRYFLDVYVQKTLWKLILVFSISSFLNRKDVKKEIFYLAMDGSVWKLGEYTYHVLVLSVIYRKMAIPIFWVNLERKGSSTVAHRKSLLASALLLYPFLKRFTILADREYKGRVWFRYLEENGYTYIIRLCKGDYQVEVKKYHSLLKKAKSGKLVSQEFEADFAKRLKIVISYNAQSAKESEKFVILLTNKHRLTKEKISAIYYLRWKIECLFRHLKTNGFHLEELGMVNPRKVRVLIALVIASFLLCILEGVKTKQRVKKDNESFYESVFRIGYGKVVFYATSIDKIIKKITQLTNPNKTQNTT</sequence>
<dbReference type="STRING" id="880071.Fleli_0073"/>
<keyword evidence="5" id="KW-1185">Reference proteome</keyword>
<evidence type="ECO:0000313" key="4">
    <source>
        <dbReference type="EMBL" id="AFM02590.1"/>
    </source>
</evidence>
<dbReference type="KEGG" id="fli:Fleli_0082"/>
<dbReference type="EMBL" id="CP003345">
    <property type="protein sequence ID" value="AFM02590.1"/>
    <property type="molecule type" value="Genomic_DNA"/>
</dbReference>
<dbReference type="RefSeq" id="WP_014796052.1">
    <property type="nucleotide sequence ID" value="NC_018018.1"/>
</dbReference>
<dbReference type="OrthoDB" id="882324at2"/>
<dbReference type="AlphaFoldDB" id="I4AF55"/>
<feature type="domain" description="Transposase IS4-like" evidence="2">
    <location>
        <begin position="111"/>
        <end position="302"/>
    </location>
</feature>
<evidence type="ECO:0000259" key="2">
    <source>
        <dbReference type="Pfam" id="PF01609"/>
    </source>
</evidence>
<reference evidence="5" key="1">
    <citation type="submission" date="2012-06" db="EMBL/GenBank/DDBJ databases">
        <title>The complete genome of Flexibacter litoralis DSM 6794.</title>
        <authorList>
            <person name="Lucas S."/>
            <person name="Copeland A."/>
            <person name="Lapidus A."/>
            <person name="Glavina del Rio T."/>
            <person name="Dalin E."/>
            <person name="Tice H."/>
            <person name="Bruce D."/>
            <person name="Goodwin L."/>
            <person name="Pitluck S."/>
            <person name="Peters L."/>
            <person name="Ovchinnikova G."/>
            <person name="Lu M."/>
            <person name="Kyrpides N."/>
            <person name="Mavromatis K."/>
            <person name="Ivanova N."/>
            <person name="Brettin T."/>
            <person name="Detter J.C."/>
            <person name="Han C."/>
            <person name="Larimer F."/>
            <person name="Land M."/>
            <person name="Hauser L."/>
            <person name="Markowitz V."/>
            <person name="Cheng J.-F."/>
            <person name="Hugenholtz P."/>
            <person name="Woyke T."/>
            <person name="Wu D."/>
            <person name="Spring S."/>
            <person name="Lang E."/>
            <person name="Kopitz M."/>
            <person name="Brambilla E."/>
            <person name="Klenk H.-P."/>
            <person name="Eisen J.A."/>
        </authorList>
    </citation>
    <scope>NUCLEOTIDE SEQUENCE [LARGE SCALE GENOMIC DNA]</scope>
    <source>
        <strain evidence="5">ATCC 23117 / DSM 6794 / NBRC 15988 / NCIMB 1366 / Sio-4</strain>
    </source>
</reference>
<reference evidence="4" key="2">
    <citation type="submission" date="2012-06" db="EMBL/GenBank/DDBJ databases">
        <title>The complete genome of Flexibacter litoralis DSM 6794.</title>
        <authorList>
            <consortium name="US DOE Joint Genome Institute (JGI-PGF)"/>
            <person name="Lucas S."/>
            <person name="Copeland A."/>
            <person name="Lapidus A."/>
            <person name="Glavina del Rio T."/>
            <person name="Dalin E."/>
            <person name="Tice H."/>
            <person name="Bruce D."/>
            <person name="Goodwin L."/>
            <person name="Pitluck S."/>
            <person name="Peters L."/>
            <person name="Ovchinnikova G."/>
            <person name="Lu M."/>
            <person name="Kyrpides N."/>
            <person name="Mavromatis K."/>
            <person name="Ivanova N."/>
            <person name="Brettin T."/>
            <person name="Detter J.C."/>
            <person name="Han C."/>
            <person name="Larimer F."/>
            <person name="Land M."/>
            <person name="Hauser L."/>
            <person name="Markowitz V."/>
            <person name="Cheng J.-F."/>
            <person name="Hugenholtz P."/>
            <person name="Woyke T."/>
            <person name="Wu D."/>
            <person name="Spring S."/>
            <person name="Lang E."/>
            <person name="Kopitz M."/>
            <person name="Brambilla E."/>
            <person name="Klenk H.-P."/>
            <person name="Eisen J.A."/>
        </authorList>
    </citation>
    <scope>NUCLEOTIDE SEQUENCE</scope>
    <source>
        <strain evidence="4">DSM 6794</strain>
    </source>
</reference>
<protein>
    <submittedName>
        <fullName evidence="4">Transposase family protein</fullName>
    </submittedName>
</protein>
<dbReference type="EMBL" id="CP003345">
    <property type="protein sequence ID" value="AFM02583.1"/>
    <property type="molecule type" value="Genomic_DNA"/>
</dbReference>
<keyword evidence="1" id="KW-0812">Transmembrane</keyword>
<dbReference type="GO" id="GO:0006313">
    <property type="term" value="P:DNA transposition"/>
    <property type="evidence" value="ECO:0007669"/>
    <property type="project" value="InterPro"/>
</dbReference>
<keyword evidence="1" id="KW-0472">Membrane</keyword>
<evidence type="ECO:0000313" key="3">
    <source>
        <dbReference type="EMBL" id="AFM02583.1"/>
    </source>
</evidence>
<dbReference type="KEGG" id="fli:Fleli_0073"/>
<proteinExistence type="predicted"/>
<gene>
    <name evidence="3" type="ordered locus">Fleli_0073</name>
    <name evidence="4" type="ordered locus">Fleli_0082</name>
</gene>
<dbReference type="InterPro" id="IPR002559">
    <property type="entry name" value="Transposase_11"/>
</dbReference>
<keyword evidence="1" id="KW-1133">Transmembrane helix</keyword>
<evidence type="ECO:0000313" key="5">
    <source>
        <dbReference type="Proteomes" id="UP000006054"/>
    </source>
</evidence>
<dbReference type="HOGENOM" id="CLU_058184_2_0_10"/>
<name>I4AF55_BERLS</name>
<organism evidence="4 5">
    <name type="scientific">Bernardetia litoralis (strain ATCC 23117 / DSM 6794 / NBRC 15988 / NCIMB 1366 / Fx l1 / Sio-4)</name>
    <name type="common">Flexibacter litoralis</name>
    <dbReference type="NCBI Taxonomy" id="880071"/>
    <lineage>
        <taxon>Bacteria</taxon>
        <taxon>Pseudomonadati</taxon>
        <taxon>Bacteroidota</taxon>
        <taxon>Cytophagia</taxon>
        <taxon>Cytophagales</taxon>
        <taxon>Bernardetiaceae</taxon>
        <taxon>Bernardetia</taxon>
    </lineage>
</organism>
<dbReference type="Pfam" id="PF01609">
    <property type="entry name" value="DDE_Tnp_1"/>
    <property type="match status" value="1"/>
</dbReference>
<feature type="transmembrane region" description="Helical" evidence="1">
    <location>
        <begin position="292"/>
        <end position="311"/>
    </location>
</feature>
<dbReference type="eggNOG" id="COG3385">
    <property type="taxonomic scope" value="Bacteria"/>
</dbReference>
<dbReference type="InterPro" id="IPR012337">
    <property type="entry name" value="RNaseH-like_sf"/>
</dbReference>
<accession>I4AF55</accession>
<evidence type="ECO:0000256" key="1">
    <source>
        <dbReference type="SAM" id="Phobius"/>
    </source>
</evidence>
<dbReference type="GO" id="GO:0003677">
    <property type="term" value="F:DNA binding"/>
    <property type="evidence" value="ECO:0007669"/>
    <property type="project" value="InterPro"/>
</dbReference>
<dbReference type="PANTHER" id="PTHR33258:SF1">
    <property type="entry name" value="TRANSPOSASE INSL FOR INSERTION SEQUENCE ELEMENT IS186A-RELATED"/>
    <property type="match status" value="1"/>
</dbReference>
<dbReference type="GO" id="GO:0004803">
    <property type="term" value="F:transposase activity"/>
    <property type="evidence" value="ECO:0007669"/>
    <property type="project" value="InterPro"/>
</dbReference>
<dbReference type="PANTHER" id="PTHR33258">
    <property type="entry name" value="TRANSPOSASE INSL FOR INSERTION SEQUENCE ELEMENT IS186A-RELATED"/>
    <property type="match status" value="1"/>
</dbReference>